<dbReference type="GO" id="GO:0008762">
    <property type="term" value="F:UDP-N-acetylmuramate dehydrogenase activity"/>
    <property type="evidence" value="ECO:0007669"/>
    <property type="project" value="UniProtKB-UniRule"/>
</dbReference>
<dbReference type="InterPro" id="IPR036635">
    <property type="entry name" value="MurB_C_sf"/>
</dbReference>
<keyword evidence="7 19" id="KW-0963">Cytoplasm</keyword>
<evidence type="ECO:0000256" key="1">
    <source>
        <dbReference type="ARBA" id="ARBA00001974"/>
    </source>
</evidence>
<dbReference type="PANTHER" id="PTHR21071:SF4">
    <property type="entry name" value="UDP-N-ACETYLENOLPYRUVOYLGLUCOSAMINE REDUCTASE"/>
    <property type="match status" value="1"/>
</dbReference>
<evidence type="ECO:0000259" key="20">
    <source>
        <dbReference type="PROSITE" id="PS51387"/>
    </source>
</evidence>
<dbReference type="GO" id="GO:0008360">
    <property type="term" value="P:regulation of cell shape"/>
    <property type="evidence" value="ECO:0007669"/>
    <property type="project" value="UniProtKB-KW"/>
</dbReference>
<comment type="cofactor">
    <cofactor evidence="1 19">
        <name>FAD</name>
        <dbReference type="ChEBI" id="CHEBI:57692"/>
    </cofactor>
</comment>
<comment type="similarity">
    <text evidence="19">Belongs to the MurB family.</text>
</comment>
<dbReference type="InterPro" id="IPR016169">
    <property type="entry name" value="FAD-bd_PCMH_sub2"/>
</dbReference>
<feature type="domain" description="FAD-binding PCMH-type" evidence="20">
    <location>
        <begin position="36"/>
        <end position="201"/>
    </location>
</feature>
<name>A0A0F7X0L8_CHLPN</name>
<feature type="active site" description="Proton donor" evidence="19">
    <location>
        <position position="228"/>
    </location>
</feature>
<keyword evidence="16 19" id="KW-0961">Cell wall biogenesis/degradation</keyword>
<feature type="active site" evidence="19">
    <location>
        <position position="297"/>
    </location>
</feature>
<dbReference type="Pfam" id="PF01565">
    <property type="entry name" value="FAD_binding_4"/>
    <property type="match status" value="1"/>
</dbReference>
<evidence type="ECO:0000256" key="7">
    <source>
        <dbReference type="ARBA" id="ARBA00022490"/>
    </source>
</evidence>
<evidence type="ECO:0000256" key="15">
    <source>
        <dbReference type="ARBA" id="ARBA00023306"/>
    </source>
</evidence>
<gene>
    <name evidence="19 21" type="primary">murB</name>
    <name evidence="21" type="ORF">BN1224_DC9_CL_00120</name>
</gene>
<dbReference type="GO" id="GO:0005829">
    <property type="term" value="C:cytosol"/>
    <property type="evidence" value="ECO:0007669"/>
    <property type="project" value="TreeGrafter"/>
</dbReference>
<dbReference type="InterPro" id="IPR016166">
    <property type="entry name" value="FAD-bd_PCMH"/>
</dbReference>
<evidence type="ECO:0000256" key="14">
    <source>
        <dbReference type="ARBA" id="ARBA00023002"/>
    </source>
</evidence>
<evidence type="ECO:0000256" key="13">
    <source>
        <dbReference type="ARBA" id="ARBA00022984"/>
    </source>
</evidence>
<proteinExistence type="inferred from homology"/>
<protein>
    <recommendedName>
        <fullName evidence="6 19">UDP-N-acetylenolpyruvoylglucosamine reductase</fullName>
        <ecNumber evidence="5 19">1.3.1.98</ecNumber>
    </recommendedName>
    <alternativeName>
        <fullName evidence="17 19">UDP-N-acetylmuramate dehydrogenase</fullName>
    </alternativeName>
</protein>
<keyword evidence="10 19" id="KW-0274">FAD</keyword>
<dbReference type="NCBIfam" id="TIGR00179">
    <property type="entry name" value="murB"/>
    <property type="match status" value="1"/>
</dbReference>
<dbReference type="PANTHER" id="PTHR21071">
    <property type="entry name" value="UDP-N-ACETYLENOLPYRUVOYLGLUCOSAMINE REDUCTASE"/>
    <property type="match status" value="1"/>
</dbReference>
<evidence type="ECO:0000256" key="12">
    <source>
        <dbReference type="ARBA" id="ARBA00022960"/>
    </source>
</evidence>
<keyword evidence="11 19" id="KW-0521">NADP</keyword>
<evidence type="ECO:0000256" key="11">
    <source>
        <dbReference type="ARBA" id="ARBA00022857"/>
    </source>
</evidence>
<keyword evidence="14 19" id="KW-0560">Oxidoreductase</keyword>
<dbReference type="InterPro" id="IPR011601">
    <property type="entry name" value="MurB_C"/>
</dbReference>
<dbReference type="SUPFAM" id="SSF56176">
    <property type="entry name" value="FAD-binding/transporter-associated domain-like"/>
    <property type="match status" value="1"/>
</dbReference>
<dbReference type="UniPathway" id="UPA00219"/>
<evidence type="ECO:0000256" key="5">
    <source>
        <dbReference type="ARBA" id="ARBA00012518"/>
    </source>
</evidence>
<dbReference type="EMBL" id="LN847065">
    <property type="protein sequence ID" value="CRI43128.1"/>
    <property type="molecule type" value="Genomic_DNA"/>
</dbReference>
<dbReference type="InterPro" id="IPR016167">
    <property type="entry name" value="FAD-bd_PCMH_sub1"/>
</dbReference>
<evidence type="ECO:0000256" key="4">
    <source>
        <dbReference type="ARBA" id="ARBA00004752"/>
    </source>
</evidence>
<evidence type="ECO:0000256" key="18">
    <source>
        <dbReference type="ARBA" id="ARBA00048914"/>
    </source>
</evidence>
<dbReference type="Gene3D" id="3.90.78.10">
    <property type="entry name" value="UDP-N-acetylenolpyruvoylglucosamine reductase, C-terminal domain"/>
    <property type="match status" value="1"/>
</dbReference>
<dbReference type="InterPro" id="IPR036318">
    <property type="entry name" value="FAD-bd_PCMH-like_sf"/>
</dbReference>
<dbReference type="NCBIfam" id="NF010480">
    <property type="entry name" value="PRK13905.1"/>
    <property type="match status" value="1"/>
</dbReference>
<keyword evidence="15 19" id="KW-0131">Cell cycle</keyword>
<evidence type="ECO:0000256" key="6">
    <source>
        <dbReference type="ARBA" id="ARBA00015188"/>
    </source>
</evidence>
<evidence type="ECO:0000256" key="10">
    <source>
        <dbReference type="ARBA" id="ARBA00022827"/>
    </source>
</evidence>
<evidence type="ECO:0000256" key="9">
    <source>
        <dbReference type="ARBA" id="ARBA00022630"/>
    </source>
</evidence>
<keyword evidence="13 19" id="KW-0573">Peptidoglycan synthesis</keyword>
<evidence type="ECO:0000256" key="2">
    <source>
        <dbReference type="ARBA" id="ARBA00003921"/>
    </source>
</evidence>
<reference evidence="21" key="1">
    <citation type="submission" date="2015-05" db="EMBL/GenBank/DDBJ databases">
        <authorList>
            <person name="Rattei Thomas"/>
        </authorList>
    </citation>
    <scope>NUCLEOTIDE SEQUENCE</scope>
    <source>
        <strain evidence="21">DC9</strain>
    </source>
</reference>
<evidence type="ECO:0000256" key="16">
    <source>
        <dbReference type="ARBA" id="ARBA00023316"/>
    </source>
</evidence>
<dbReference type="Gene3D" id="3.30.465.10">
    <property type="match status" value="1"/>
</dbReference>
<evidence type="ECO:0000313" key="21">
    <source>
        <dbReference type="EMBL" id="CRI43128.1"/>
    </source>
</evidence>
<dbReference type="AlphaFoldDB" id="A0A0F7X0L8"/>
<organism evidence="21">
    <name type="scientific">Chlamydia pneumoniae</name>
    <name type="common">Chlamydophila pneumoniae</name>
    <dbReference type="NCBI Taxonomy" id="83558"/>
    <lineage>
        <taxon>Bacteria</taxon>
        <taxon>Pseudomonadati</taxon>
        <taxon>Chlamydiota</taxon>
        <taxon>Chlamydiia</taxon>
        <taxon>Chlamydiales</taxon>
        <taxon>Chlamydiaceae</taxon>
        <taxon>Chlamydia/Chlamydophila group</taxon>
        <taxon>Chlamydia</taxon>
    </lineage>
</organism>
<comment type="catalytic activity">
    <reaction evidence="18 19">
        <text>UDP-N-acetyl-alpha-D-muramate + NADP(+) = UDP-N-acetyl-3-O-(1-carboxyvinyl)-alpha-D-glucosamine + NADPH + H(+)</text>
        <dbReference type="Rhea" id="RHEA:12248"/>
        <dbReference type="ChEBI" id="CHEBI:15378"/>
        <dbReference type="ChEBI" id="CHEBI:57783"/>
        <dbReference type="ChEBI" id="CHEBI:58349"/>
        <dbReference type="ChEBI" id="CHEBI:68483"/>
        <dbReference type="ChEBI" id="CHEBI:70757"/>
        <dbReference type="EC" id="1.3.1.98"/>
    </reaction>
</comment>
<keyword evidence="8 19" id="KW-0132">Cell division</keyword>
<dbReference type="InterPro" id="IPR006094">
    <property type="entry name" value="Oxid_FAD_bind_N"/>
</dbReference>
<dbReference type="GO" id="GO:0051301">
    <property type="term" value="P:cell division"/>
    <property type="evidence" value="ECO:0007669"/>
    <property type="project" value="UniProtKB-KW"/>
</dbReference>
<dbReference type="InterPro" id="IPR003170">
    <property type="entry name" value="MurB"/>
</dbReference>
<dbReference type="Pfam" id="PF02873">
    <property type="entry name" value="MurB_C"/>
    <property type="match status" value="1"/>
</dbReference>
<evidence type="ECO:0000256" key="19">
    <source>
        <dbReference type="HAMAP-Rule" id="MF_00037"/>
    </source>
</evidence>
<feature type="active site" evidence="19">
    <location>
        <position position="180"/>
    </location>
</feature>
<sequence>MINLDQGILKMKESAPVHFPFPVRRSVWLNRYSTFRIGGPANYFKAIHTIEEAREVIRFLHSINYPFLIIGKGSNCLFDDRGFDGFVLYNAIYGKQFLEDARIKAYSGLSFAALGKATAYNGYSGLEFAAGIPGSVGGAIFMNAGTNESDISSVVRNVETINSEGELCSYSVEELELSYRSSRFHRQQEFILSATFQLSKKQVSADHSKSILQHRLMTQPYTQPSAGCIFRNPEGTSAGKLIDAAGLKGLAIGGAQISPLHANFIINTGKATSDEVKQLIAIIQSTLKTQGIDLEHEIRIIPYQPKIHSPVSEK</sequence>
<evidence type="ECO:0000256" key="3">
    <source>
        <dbReference type="ARBA" id="ARBA00004496"/>
    </source>
</evidence>
<evidence type="ECO:0000256" key="8">
    <source>
        <dbReference type="ARBA" id="ARBA00022618"/>
    </source>
</evidence>
<dbReference type="SUPFAM" id="SSF56194">
    <property type="entry name" value="Uridine diphospho-N-Acetylenolpyruvylglucosamine reductase, MurB, C-terminal domain"/>
    <property type="match status" value="1"/>
</dbReference>
<comment type="function">
    <text evidence="2 19">Cell wall formation.</text>
</comment>
<evidence type="ECO:0000256" key="17">
    <source>
        <dbReference type="ARBA" id="ARBA00031026"/>
    </source>
</evidence>
<accession>A0A0F7X0L8</accession>
<dbReference type="EC" id="1.3.1.98" evidence="5 19"/>
<dbReference type="HAMAP" id="MF_00037">
    <property type="entry name" value="MurB"/>
    <property type="match status" value="1"/>
</dbReference>
<comment type="subcellular location">
    <subcellularLocation>
        <location evidence="3 19">Cytoplasm</location>
    </subcellularLocation>
</comment>
<keyword evidence="9 19" id="KW-0285">Flavoprotein</keyword>
<comment type="pathway">
    <text evidence="4 19">Cell wall biogenesis; peptidoglycan biosynthesis.</text>
</comment>
<dbReference type="GO" id="GO:0071555">
    <property type="term" value="P:cell wall organization"/>
    <property type="evidence" value="ECO:0007669"/>
    <property type="project" value="UniProtKB-KW"/>
</dbReference>
<dbReference type="Gene3D" id="3.30.43.10">
    <property type="entry name" value="Uridine Diphospho-n-acetylenolpyruvylglucosamine Reductase, domain 2"/>
    <property type="match status" value="1"/>
</dbReference>
<keyword evidence="12 19" id="KW-0133">Cell shape</keyword>
<dbReference type="PROSITE" id="PS51387">
    <property type="entry name" value="FAD_PCMH"/>
    <property type="match status" value="1"/>
</dbReference>
<dbReference type="GO" id="GO:0071949">
    <property type="term" value="F:FAD binding"/>
    <property type="evidence" value="ECO:0007669"/>
    <property type="project" value="InterPro"/>
</dbReference>
<dbReference type="GO" id="GO:0009252">
    <property type="term" value="P:peptidoglycan biosynthetic process"/>
    <property type="evidence" value="ECO:0007669"/>
    <property type="project" value="UniProtKB-UniRule"/>
</dbReference>